<dbReference type="Proteomes" id="UP000091918">
    <property type="component" value="Unassembled WGS sequence"/>
</dbReference>
<evidence type="ECO:0008006" key="3">
    <source>
        <dbReference type="Google" id="ProtNLM"/>
    </source>
</evidence>
<dbReference type="STRING" id="1658172.A0A1B7P247"/>
<comment type="caution">
    <text evidence="1">The sequence shown here is derived from an EMBL/GenBank/DDBJ whole genome shotgun (WGS) entry which is preliminary data.</text>
</comment>
<organism evidence="1 2">
    <name type="scientific">Emergomyces africanus</name>
    <dbReference type="NCBI Taxonomy" id="1955775"/>
    <lineage>
        <taxon>Eukaryota</taxon>
        <taxon>Fungi</taxon>
        <taxon>Dikarya</taxon>
        <taxon>Ascomycota</taxon>
        <taxon>Pezizomycotina</taxon>
        <taxon>Eurotiomycetes</taxon>
        <taxon>Eurotiomycetidae</taxon>
        <taxon>Onygenales</taxon>
        <taxon>Ajellomycetaceae</taxon>
        <taxon>Emergomyces</taxon>
    </lineage>
</organism>
<keyword evidence="2" id="KW-1185">Reference proteome</keyword>
<protein>
    <recommendedName>
        <fullName evidence="3">Aminoglycoside phosphotransferase domain-containing protein</fullName>
    </recommendedName>
</protein>
<sequence length="149" mass="16410">MSEDGISSVIFSDNQPLKTVSTMITAPSNFLCNDFRPANILINSETLQITAVLELEFTNAMPAQFACDSPWWLLLTCPGGLAIEEFVAQFLDAMKEVEAEKGGGKPAVHPLSELMRNSWTIGQFWFDFAARKSLDGGCDLLPSVRQDSF</sequence>
<dbReference type="EMBL" id="LGUA01000217">
    <property type="protein sequence ID" value="OAX83088.1"/>
    <property type="molecule type" value="Genomic_DNA"/>
</dbReference>
<evidence type="ECO:0000313" key="2">
    <source>
        <dbReference type="Proteomes" id="UP000091918"/>
    </source>
</evidence>
<name>A0A1B7P247_9EURO</name>
<reference evidence="1 2" key="1">
    <citation type="submission" date="2015-07" db="EMBL/GenBank/DDBJ databases">
        <title>Emmonsia species relationships and genome sequence.</title>
        <authorList>
            <person name="Cuomo C.A."/>
            <person name="Schwartz I.S."/>
            <person name="Kenyon C."/>
            <person name="de Hoog G.S."/>
            <person name="Govender N.P."/>
            <person name="Botha A."/>
            <person name="Moreno L."/>
            <person name="de Vries M."/>
            <person name="Munoz J.F."/>
            <person name="Stielow J.B."/>
        </authorList>
    </citation>
    <scope>NUCLEOTIDE SEQUENCE [LARGE SCALE GENOMIC DNA]</scope>
    <source>
        <strain evidence="1 2">CBS 136260</strain>
    </source>
</reference>
<accession>A0A1B7P247</accession>
<proteinExistence type="predicted"/>
<dbReference type="OrthoDB" id="5412996at2759"/>
<evidence type="ECO:0000313" key="1">
    <source>
        <dbReference type="EMBL" id="OAX83088.1"/>
    </source>
</evidence>
<gene>
    <name evidence="1" type="ORF">ACJ72_02559</name>
</gene>
<dbReference type="AlphaFoldDB" id="A0A1B7P247"/>